<dbReference type="Proteomes" id="UP000321157">
    <property type="component" value="Unassembled WGS sequence"/>
</dbReference>
<evidence type="ECO:0000256" key="4">
    <source>
        <dbReference type="ARBA" id="ARBA00022729"/>
    </source>
</evidence>
<evidence type="ECO:0000256" key="1">
    <source>
        <dbReference type="ARBA" id="ARBA00004635"/>
    </source>
</evidence>
<evidence type="ECO:0000256" key="6">
    <source>
        <dbReference type="ARBA" id="ARBA00023139"/>
    </source>
</evidence>
<keyword evidence="3" id="KW-0309">Germination</keyword>
<dbReference type="NCBIfam" id="TIGR02887">
    <property type="entry name" value="spore_ger_x_C"/>
    <property type="match status" value="1"/>
</dbReference>
<dbReference type="InterPro" id="IPR038501">
    <property type="entry name" value="Spore_GerAC_C_sf"/>
</dbReference>
<dbReference type="Pfam" id="PF05504">
    <property type="entry name" value="Spore_GerAC"/>
    <property type="match status" value="1"/>
</dbReference>
<dbReference type="InterPro" id="IPR046953">
    <property type="entry name" value="Spore_GerAC-like_C"/>
</dbReference>
<dbReference type="RefSeq" id="WP_146809649.1">
    <property type="nucleotide sequence ID" value="NZ_BJXX01000077.1"/>
</dbReference>
<dbReference type="PANTHER" id="PTHR35789">
    <property type="entry name" value="SPORE GERMINATION PROTEIN B3"/>
    <property type="match status" value="1"/>
</dbReference>
<dbReference type="InterPro" id="IPR057336">
    <property type="entry name" value="GerAC_N"/>
</dbReference>
<protein>
    <submittedName>
        <fullName evidence="10">Spore germination protein A3</fullName>
    </submittedName>
</protein>
<accession>A0A511V604</accession>
<evidence type="ECO:0000259" key="9">
    <source>
        <dbReference type="Pfam" id="PF25198"/>
    </source>
</evidence>
<dbReference type="Pfam" id="PF25198">
    <property type="entry name" value="Spore_GerAC_N"/>
    <property type="match status" value="1"/>
</dbReference>
<organism evidence="10 11">
    <name type="scientific">Aneurinibacillus danicus</name>
    <dbReference type="NCBI Taxonomy" id="267746"/>
    <lineage>
        <taxon>Bacteria</taxon>
        <taxon>Bacillati</taxon>
        <taxon>Bacillota</taxon>
        <taxon>Bacilli</taxon>
        <taxon>Bacillales</taxon>
        <taxon>Paenibacillaceae</taxon>
        <taxon>Aneurinibacillus group</taxon>
        <taxon>Aneurinibacillus</taxon>
    </lineage>
</organism>
<dbReference type="GO" id="GO:0016020">
    <property type="term" value="C:membrane"/>
    <property type="evidence" value="ECO:0007669"/>
    <property type="project" value="UniProtKB-SubCell"/>
</dbReference>
<dbReference type="EMBL" id="BJXX01000077">
    <property type="protein sequence ID" value="GEN34375.1"/>
    <property type="molecule type" value="Genomic_DNA"/>
</dbReference>
<feature type="domain" description="Spore germination protein N-terminal" evidence="9">
    <location>
        <begin position="27"/>
        <end position="204"/>
    </location>
</feature>
<comment type="similarity">
    <text evidence="2">Belongs to the GerABKC lipoprotein family.</text>
</comment>
<dbReference type="InterPro" id="IPR008844">
    <property type="entry name" value="Spore_GerAC-like"/>
</dbReference>
<evidence type="ECO:0000256" key="3">
    <source>
        <dbReference type="ARBA" id="ARBA00022544"/>
    </source>
</evidence>
<dbReference type="AlphaFoldDB" id="A0A511V604"/>
<evidence type="ECO:0000256" key="7">
    <source>
        <dbReference type="ARBA" id="ARBA00023288"/>
    </source>
</evidence>
<sequence length="397" mass="45310">MKRWNKNVLSAIVMLLFSSILLAGCWDYRELEKRALVVGLGIDELPPSDFAGKEVRMYQIIVQVVETAGSSSQAAMQKQQQSAGYTNFIIQTPSITEGIQQIITQSERFPLLSHLQLIVLGEKLSKKGIHELFDFFIRFPQMRRQTEIIATTRPLIEYFTVPSTAEPTPSLHIASIADSVQQTLLLPESNLGIISKNIRNNTPFVVLTASLNKKGQIVINQGTVFQNAKKVGILSKSDIQNLSMLYGEIERGLLHFSCSQGKAALQVLAGNSKIRPAIKNRKPHITFQIELETELTEYQCSDIASFDSPEQIRRMEQLYSNMLEEQLQRTAKKLTKKYKDDIFRLTSRLKNHPEMYEQIREHPEQFFEQWTVDINVNLKIRNIGNVLKTFITLKKNK</sequence>
<dbReference type="Gene3D" id="3.30.300.210">
    <property type="entry name" value="Nutrient germinant receptor protein C, domain 3"/>
    <property type="match status" value="1"/>
</dbReference>
<keyword evidence="7" id="KW-0449">Lipoprotein</keyword>
<evidence type="ECO:0000259" key="8">
    <source>
        <dbReference type="Pfam" id="PF05504"/>
    </source>
</evidence>
<evidence type="ECO:0000256" key="5">
    <source>
        <dbReference type="ARBA" id="ARBA00023136"/>
    </source>
</evidence>
<evidence type="ECO:0000313" key="11">
    <source>
        <dbReference type="Proteomes" id="UP000321157"/>
    </source>
</evidence>
<dbReference type="OrthoDB" id="2370124at2"/>
<dbReference type="PROSITE" id="PS51257">
    <property type="entry name" value="PROKAR_LIPOPROTEIN"/>
    <property type="match status" value="1"/>
</dbReference>
<dbReference type="PANTHER" id="PTHR35789:SF1">
    <property type="entry name" value="SPORE GERMINATION PROTEIN B3"/>
    <property type="match status" value="1"/>
</dbReference>
<dbReference type="GO" id="GO:0009847">
    <property type="term" value="P:spore germination"/>
    <property type="evidence" value="ECO:0007669"/>
    <property type="project" value="InterPro"/>
</dbReference>
<keyword evidence="4" id="KW-0732">Signal</keyword>
<gene>
    <name evidence="10" type="primary">gerAC</name>
    <name evidence="10" type="ORF">ADA01nite_18350</name>
</gene>
<keyword evidence="5" id="KW-0472">Membrane</keyword>
<keyword evidence="11" id="KW-1185">Reference proteome</keyword>
<keyword evidence="6" id="KW-0564">Palmitate</keyword>
<evidence type="ECO:0000313" key="10">
    <source>
        <dbReference type="EMBL" id="GEN34375.1"/>
    </source>
</evidence>
<feature type="domain" description="Spore germination GerAC-like C-terminal" evidence="8">
    <location>
        <begin position="222"/>
        <end position="384"/>
    </location>
</feature>
<reference evidence="10 11" key="1">
    <citation type="submission" date="2019-07" db="EMBL/GenBank/DDBJ databases">
        <title>Whole genome shotgun sequence of Aneurinibacillus danicus NBRC 102444.</title>
        <authorList>
            <person name="Hosoyama A."/>
            <person name="Uohara A."/>
            <person name="Ohji S."/>
            <person name="Ichikawa N."/>
        </authorList>
    </citation>
    <scope>NUCLEOTIDE SEQUENCE [LARGE SCALE GENOMIC DNA]</scope>
    <source>
        <strain evidence="10 11">NBRC 102444</strain>
    </source>
</reference>
<evidence type="ECO:0000256" key="2">
    <source>
        <dbReference type="ARBA" id="ARBA00007886"/>
    </source>
</evidence>
<proteinExistence type="inferred from homology"/>
<comment type="caution">
    <text evidence="10">The sequence shown here is derived from an EMBL/GenBank/DDBJ whole genome shotgun (WGS) entry which is preliminary data.</text>
</comment>
<name>A0A511V604_9BACL</name>
<comment type="subcellular location">
    <subcellularLocation>
        <location evidence="1">Membrane</location>
        <topology evidence="1">Lipid-anchor</topology>
    </subcellularLocation>
</comment>